<accession>A0A452G8Y6</accession>
<proteinExistence type="inferred from homology"/>
<dbReference type="SUPFAM" id="SSF54001">
    <property type="entry name" value="Cysteine proteinases"/>
    <property type="match status" value="1"/>
</dbReference>
<protein>
    <recommendedName>
        <fullName evidence="5">Ubiquitin-like protease family profile domain-containing protein</fullName>
    </recommendedName>
</protein>
<organism evidence="6 7">
    <name type="scientific">Capra hircus</name>
    <name type="common">Goat</name>
    <dbReference type="NCBI Taxonomy" id="9925"/>
    <lineage>
        <taxon>Eukaryota</taxon>
        <taxon>Metazoa</taxon>
        <taxon>Chordata</taxon>
        <taxon>Craniata</taxon>
        <taxon>Vertebrata</taxon>
        <taxon>Euteleostomi</taxon>
        <taxon>Mammalia</taxon>
        <taxon>Eutheria</taxon>
        <taxon>Laurasiatheria</taxon>
        <taxon>Artiodactyla</taxon>
        <taxon>Ruminantia</taxon>
        <taxon>Pecora</taxon>
        <taxon>Bovidae</taxon>
        <taxon>Caprinae</taxon>
        <taxon>Capra</taxon>
    </lineage>
</organism>
<dbReference type="GO" id="GO:0000338">
    <property type="term" value="P:protein deneddylation"/>
    <property type="evidence" value="ECO:0007669"/>
    <property type="project" value="TreeGrafter"/>
</dbReference>
<dbReference type="AlphaFoldDB" id="A0A452G8Y6"/>
<dbReference type="GO" id="GO:0019784">
    <property type="term" value="F:deNEDDylase activity"/>
    <property type="evidence" value="ECO:0007669"/>
    <property type="project" value="InterPro"/>
</dbReference>
<keyword evidence="7" id="KW-1185">Reference proteome</keyword>
<evidence type="ECO:0000313" key="6">
    <source>
        <dbReference type="Ensembl" id="ENSCHIP00000032932.1"/>
    </source>
</evidence>
<evidence type="ECO:0000259" key="5">
    <source>
        <dbReference type="Pfam" id="PF02902"/>
    </source>
</evidence>
<dbReference type="STRING" id="9925.ENSCHIP00000032932"/>
<sequence length="195" mass="22198">MDPVVLNYMDNVSLLDPPGWLNAHDIGFAFEYFANSQFHDCFDHVCFISPEVTQFIKCTGNPAEITIVIYLAINDNSNHTAGGTQWSLLVYLQNKNGFFHYDSYGSSNSFHAKQVAEKLEAFLGRKGNKLAIVGEKTPAQQSSYDFGMYMIRNTEALHQNFSKPQPKSIWQLLTPTHITKKREEWKDLTARLAKN</sequence>
<keyword evidence="2" id="KW-0645">Protease</keyword>
<keyword evidence="3" id="KW-0378">Hydrolase</keyword>
<evidence type="ECO:0000256" key="4">
    <source>
        <dbReference type="ARBA" id="ARBA00022807"/>
    </source>
</evidence>
<dbReference type="GO" id="GO:0006508">
    <property type="term" value="P:proteolysis"/>
    <property type="evidence" value="ECO:0007669"/>
    <property type="project" value="UniProtKB-KW"/>
</dbReference>
<dbReference type="EMBL" id="LWLT01000020">
    <property type="status" value="NOT_ANNOTATED_CDS"/>
    <property type="molecule type" value="Genomic_DNA"/>
</dbReference>
<evidence type="ECO:0000313" key="7">
    <source>
        <dbReference type="Proteomes" id="UP000291000"/>
    </source>
</evidence>
<dbReference type="GO" id="GO:0008234">
    <property type="term" value="F:cysteine-type peptidase activity"/>
    <property type="evidence" value="ECO:0007669"/>
    <property type="project" value="UniProtKB-KW"/>
</dbReference>
<comment type="similarity">
    <text evidence="1">Belongs to the peptidase C48 family.</text>
</comment>
<evidence type="ECO:0000256" key="2">
    <source>
        <dbReference type="ARBA" id="ARBA00022670"/>
    </source>
</evidence>
<reference evidence="6" key="2">
    <citation type="submission" date="2025-08" db="UniProtKB">
        <authorList>
            <consortium name="Ensembl"/>
        </authorList>
    </citation>
    <scope>IDENTIFICATION</scope>
</reference>
<keyword evidence="4" id="KW-0788">Thiol protease</keyword>
<evidence type="ECO:0000256" key="1">
    <source>
        <dbReference type="ARBA" id="ARBA00005234"/>
    </source>
</evidence>
<dbReference type="InterPro" id="IPR003653">
    <property type="entry name" value="Peptidase_C48_C"/>
</dbReference>
<dbReference type="Gene3D" id="3.40.395.10">
    <property type="entry name" value="Adenoviral Proteinase, Chain A"/>
    <property type="match status" value="1"/>
</dbReference>
<name>A0A452G8Y6_CAPHI</name>
<dbReference type="OMA" id="ICMADQI"/>
<feature type="domain" description="Ubiquitin-like protease family profile" evidence="5">
    <location>
        <begin position="68"/>
        <end position="187"/>
    </location>
</feature>
<evidence type="ECO:0000256" key="3">
    <source>
        <dbReference type="ARBA" id="ARBA00022801"/>
    </source>
</evidence>
<dbReference type="InterPro" id="IPR044613">
    <property type="entry name" value="Nep1/2-like"/>
</dbReference>
<dbReference type="InterPro" id="IPR038765">
    <property type="entry name" value="Papain-like_cys_pep_sf"/>
</dbReference>
<dbReference type="Ensembl" id="ENSCHIT00000040809.1">
    <property type="protein sequence ID" value="ENSCHIP00000032932.1"/>
    <property type="gene ID" value="ENSCHIG00000026705.1"/>
</dbReference>
<dbReference type="PANTHER" id="PTHR46468">
    <property type="entry name" value="SENTRIN-SPECIFIC PROTEASE 8"/>
    <property type="match status" value="1"/>
</dbReference>
<dbReference type="Pfam" id="PF02902">
    <property type="entry name" value="Peptidase_C48"/>
    <property type="match status" value="1"/>
</dbReference>
<reference evidence="6" key="3">
    <citation type="submission" date="2025-09" db="UniProtKB">
        <authorList>
            <consortium name="Ensembl"/>
        </authorList>
    </citation>
    <scope>IDENTIFICATION</scope>
</reference>
<dbReference type="PANTHER" id="PTHR46468:SF1">
    <property type="entry name" value="SENTRIN-SPECIFIC PROTEASE 8"/>
    <property type="match status" value="1"/>
</dbReference>
<dbReference type="Proteomes" id="UP000291000">
    <property type="component" value="Chromosome 18"/>
</dbReference>
<reference evidence="6 7" key="1">
    <citation type="submission" date="2016-04" db="EMBL/GenBank/DDBJ databases">
        <title>Polished mammalian reference genomes with single-molecule sequencing and chromosome conformation capture applied to the Capra hircus genome.</title>
        <authorList>
            <person name="Bickhart D.M."/>
            <person name="Koren S."/>
            <person name="Rosen B."/>
            <person name="Hastie A."/>
            <person name="Liachko I."/>
            <person name="Sullivan S.T."/>
            <person name="Burton J."/>
            <person name="Sayre B.L."/>
            <person name="Huson H.J."/>
            <person name="Lee J."/>
            <person name="Lam E."/>
            <person name="Kelley C.M."/>
            <person name="Hutchison J.L."/>
            <person name="Zhou Y."/>
            <person name="Sun J."/>
            <person name="Crisa A."/>
            <person name="Schwartz J.C."/>
            <person name="Hammond J.A."/>
            <person name="Schroeder S.G."/>
            <person name="Liu G.E."/>
            <person name="Dunham M."/>
            <person name="Shendure J."/>
            <person name="Sonstegard T.S."/>
            <person name="Phillippy A.M."/>
            <person name="Van Tassell C.P."/>
            <person name="Smith T.P."/>
        </authorList>
    </citation>
    <scope>NUCLEOTIDE SEQUENCE [LARGE SCALE GENOMIC DNA]</scope>
</reference>